<gene>
    <name evidence="2" type="ORF">FB470_001119</name>
</gene>
<organism evidence="2 3">
    <name type="scientific">Amycolatopsis thermophila</name>
    <dbReference type="NCBI Taxonomy" id="206084"/>
    <lineage>
        <taxon>Bacteria</taxon>
        <taxon>Bacillati</taxon>
        <taxon>Actinomycetota</taxon>
        <taxon>Actinomycetes</taxon>
        <taxon>Pseudonocardiales</taxon>
        <taxon>Pseudonocardiaceae</taxon>
        <taxon>Amycolatopsis</taxon>
    </lineage>
</organism>
<dbReference type="EMBL" id="JAUSUT010000001">
    <property type="protein sequence ID" value="MDQ0377125.1"/>
    <property type="molecule type" value="Genomic_DNA"/>
</dbReference>
<accession>A0ABU0EQ64</accession>
<name>A0ABU0EQ64_9PSEU</name>
<protein>
    <submittedName>
        <fullName evidence="2">Uncharacterized protein</fullName>
    </submittedName>
</protein>
<feature type="region of interest" description="Disordered" evidence="1">
    <location>
        <begin position="47"/>
        <end position="70"/>
    </location>
</feature>
<evidence type="ECO:0000313" key="3">
    <source>
        <dbReference type="Proteomes" id="UP001229651"/>
    </source>
</evidence>
<proteinExistence type="predicted"/>
<evidence type="ECO:0000256" key="1">
    <source>
        <dbReference type="SAM" id="MobiDB-lite"/>
    </source>
</evidence>
<comment type="caution">
    <text evidence="2">The sequence shown here is derived from an EMBL/GenBank/DDBJ whole genome shotgun (WGS) entry which is preliminary data.</text>
</comment>
<keyword evidence="3" id="KW-1185">Reference proteome</keyword>
<dbReference type="Proteomes" id="UP001229651">
    <property type="component" value="Unassembled WGS sequence"/>
</dbReference>
<sequence length="70" mass="7555">MNRRVQFVGPAEGRDPLGPVDVVMGVWSHDGYSTPAGMGVLDVVLGPESDEPGGLGLRRTWPRPSERRAL</sequence>
<reference evidence="2 3" key="1">
    <citation type="submission" date="2023-07" db="EMBL/GenBank/DDBJ databases">
        <title>Sequencing the genomes of 1000 actinobacteria strains.</title>
        <authorList>
            <person name="Klenk H.-P."/>
        </authorList>
    </citation>
    <scope>NUCLEOTIDE SEQUENCE [LARGE SCALE GENOMIC DNA]</scope>
    <source>
        <strain evidence="2 3">DSM 45805</strain>
    </source>
</reference>
<evidence type="ECO:0000313" key="2">
    <source>
        <dbReference type="EMBL" id="MDQ0377125.1"/>
    </source>
</evidence>